<dbReference type="InterPro" id="IPR023753">
    <property type="entry name" value="FAD/NAD-binding_dom"/>
</dbReference>
<keyword evidence="4" id="KW-0274">FAD</keyword>
<gene>
    <name evidence="10" type="ORF">HC026_04815</name>
</gene>
<evidence type="ECO:0000256" key="5">
    <source>
        <dbReference type="ARBA" id="ARBA00023002"/>
    </source>
</evidence>
<evidence type="ECO:0000256" key="7">
    <source>
        <dbReference type="ARBA" id="ARBA00023284"/>
    </source>
</evidence>
<sequence>MKVAVIGCTHAGTFATKQILAENPDAEVTVYEKNDVISFLSCGIALYLGGNVKDPQGLFYSSPDELSKLGATVLMKHNVTAIDNQAHTITVEDLENHDITTTSYDKLVMTSGSWPVIPPIPGINSDKVLLCKNWAHAQELFHRAGNAKRIAVIGAGYIGAELAEAYSLKGHEVTLIDAQDRVMPKYFDSAFTDKIEDEYRAHNVQLALNQKVESFETTDDGVTITTDKEAINVDLAVLCIGFRPNTDLLAGKVEMAKNGAIITNDYMQTSDPDIFAAGDSAAVHYNPTGKNAYIPLATNAVRQGILVGKNIAKPTVKYMGTQSSSGLALYDISLCSTGLTYEAAKEQGISAEQVIITDNYRPEFMPTTLPVTMSLVFNPDTREILGGALMSKYDISQSANLLSVCIQNHNTIDDLAMVDMLFQPNFDRPFNYLNILGQAAQEKLTTVKA</sequence>
<accession>A0ABX1KYC1</accession>
<dbReference type="InterPro" id="IPR050260">
    <property type="entry name" value="FAD-bd_OxRdtase"/>
</dbReference>
<dbReference type="EMBL" id="JAAXLJ010000006">
    <property type="protein sequence ID" value="NLR18247.1"/>
    <property type="molecule type" value="Genomic_DNA"/>
</dbReference>
<evidence type="ECO:0000313" key="11">
    <source>
        <dbReference type="Proteomes" id="UP000763447"/>
    </source>
</evidence>
<evidence type="ECO:0000259" key="9">
    <source>
        <dbReference type="Pfam" id="PF07992"/>
    </source>
</evidence>
<protein>
    <submittedName>
        <fullName evidence="10">FAD-dependent oxidoreductase</fullName>
    </submittedName>
</protein>
<dbReference type="SUPFAM" id="SSF55424">
    <property type="entry name" value="FAD/NAD-linked reductases, dimerisation (C-terminal) domain"/>
    <property type="match status" value="1"/>
</dbReference>
<dbReference type="PANTHER" id="PTHR43429">
    <property type="entry name" value="PYRIDINE NUCLEOTIDE-DISULFIDE OXIDOREDUCTASE DOMAIN-CONTAINING"/>
    <property type="match status" value="1"/>
</dbReference>
<dbReference type="InterPro" id="IPR004099">
    <property type="entry name" value="Pyr_nucl-diS_OxRdtase_dimer"/>
</dbReference>
<dbReference type="InterPro" id="IPR036188">
    <property type="entry name" value="FAD/NAD-bd_sf"/>
</dbReference>
<dbReference type="Gene3D" id="3.50.50.60">
    <property type="entry name" value="FAD/NAD(P)-binding domain"/>
    <property type="match status" value="2"/>
</dbReference>
<keyword evidence="6" id="KW-0558">Oxidation</keyword>
<organism evidence="10 11">
    <name type="scientific">Secundilactobacillus angelensis</name>
    <dbReference type="NCBI Taxonomy" id="2722706"/>
    <lineage>
        <taxon>Bacteria</taxon>
        <taxon>Bacillati</taxon>
        <taxon>Bacillota</taxon>
        <taxon>Bacilli</taxon>
        <taxon>Lactobacillales</taxon>
        <taxon>Lactobacillaceae</taxon>
        <taxon>Secundilactobacillus</taxon>
    </lineage>
</organism>
<keyword evidence="3" id="KW-0285">Flavoprotein</keyword>
<dbReference type="Proteomes" id="UP000763447">
    <property type="component" value="Unassembled WGS sequence"/>
</dbReference>
<comment type="cofactor">
    <cofactor evidence="1">
        <name>FAD</name>
        <dbReference type="ChEBI" id="CHEBI:57692"/>
    </cofactor>
</comment>
<dbReference type="Pfam" id="PF02852">
    <property type="entry name" value="Pyr_redox_dim"/>
    <property type="match status" value="1"/>
</dbReference>
<keyword evidence="11" id="KW-1185">Reference proteome</keyword>
<evidence type="ECO:0000256" key="1">
    <source>
        <dbReference type="ARBA" id="ARBA00001974"/>
    </source>
</evidence>
<evidence type="ECO:0000256" key="2">
    <source>
        <dbReference type="ARBA" id="ARBA00009130"/>
    </source>
</evidence>
<dbReference type="SUPFAM" id="SSF51905">
    <property type="entry name" value="FAD/NAD(P)-binding domain"/>
    <property type="match status" value="1"/>
</dbReference>
<evidence type="ECO:0000259" key="8">
    <source>
        <dbReference type="Pfam" id="PF02852"/>
    </source>
</evidence>
<dbReference type="InterPro" id="IPR016156">
    <property type="entry name" value="FAD/NAD-linked_Rdtase_dimer_sf"/>
</dbReference>
<keyword evidence="7" id="KW-0676">Redox-active center</keyword>
<name>A0ABX1KYC1_9LACO</name>
<proteinExistence type="inferred from homology"/>
<evidence type="ECO:0000313" key="10">
    <source>
        <dbReference type="EMBL" id="NLR18247.1"/>
    </source>
</evidence>
<dbReference type="PRINTS" id="PR00368">
    <property type="entry name" value="FADPNR"/>
</dbReference>
<dbReference type="PANTHER" id="PTHR43429:SF1">
    <property type="entry name" value="NAD(P)H SULFUR OXIDOREDUCTASE (COA-DEPENDENT)"/>
    <property type="match status" value="1"/>
</dbReference>
<dbReference type="PRINTS" id="PR00411">
    <property type="entry name" value="PNDRDTASEI"/>
</dbReference>
<comment type="caution">
    <text evidence="10">The sequence shown here is derived from an EMBL/GenBank/DDBJ whole genome shotgun (WGS) entry which is preliminary data.</text>
</comment>
<evidence type="ECO:0000256" key="4">
    <source>
        <dbReference type="ARBA" id="ARBA00022827"/>
    </source>
</evidence>
<comment type="similarity">
    <text evidence="2">Belongs to the class-III pyridine nucleotide-disulfide oxidoreductase family.</text>
</comment>
<evidence type="ECO:0000256" key="3">
    <source>
        <dbReference type="ARBA" id="ARBA00022630"/>
    </source>
</evidence>
<dbReference type="RefSeq" id="WP_168924861.1">
    <property type="nucleotide sequence ID" value="NZ_JAAXLJ010000006.1"/>
</dbReference>
<evidence type="ECO:0000256" key="6">
    <source>
        <dbReference type="ARBA" id="ARBA00023097"/>
    </source>
</evidence>
<keyword evidence="5" id="KW-0560">Oxidoreductase</keyword>
<dbReference type="Pfam" id="PF07992">
    <property type="entry name" value="Pyr_redox_2"/>
    <property type="match status" value="1"/>
</dbReference>
<feature type="domain" description="Pyridine nucleotide-disulphide oxidoreductase dimerisation" evidence="8">
    <location>
        <begin position="331"/>
        <end position="427"/>
    </location>
</feature>
<feature type="domain" description="FAD/NAD(P)-binding" evidence="9">
    <location>
        <begin position="1"/>
        <end position="304"/>
    </location>
</feature>
<dbReference type="Gene3D" id="3.30.390.30">
    <property type="match status" value="1"/>
</dbReference>
<reference evidence="10 11" key="1">
    <citation type="submission" date="2020-04" db="EMBL/GenBank/DDBJ databases">
        <title>A novel species of genus Lactobacillus that was isolated from fermented food Zha-chili.</title>
        <authorList>
            <person name="Zhang Z."/>
        </authorList>
    </citation>
    <scope>NUCLEOTIDE SEQUENCE [LARGE SCALE GENOMIC DNA]</scope>
    <source>
        <strain evidence="11">HBUAS51383</strain>
    </source>
</reference>